<accession>D1C4L1</accession>
<dbReference type="eggNOG" id="COG0265">
    <property type="taxonomic scope" value="Bacteria"/>
</dbReference>
<evidence type="ECO:0000256" key="2">
    <source>
        <dbReference type="ARBA" id="ARBA00022801"/>
    </source>
</evidence>
<dbReference type="HOGENOM" id="CLU_986621_0_0_0"/>
<dbReference type="InterPro" id="IPR009003">
    <property type="entry name" value="Peptidase_S1_PA"/>
</dbReference>
<dbReference type="STRING" id="479434.Sthe_1744"/>
<dbReference type="GO" id="GO:0006508">
    <property type="term" value="P:proteolysis"/>
    <property type="evidence" value="ECO:0007669"/>
    <property type="project" value="UniProtKB-KW"/>
</dbReference>
<dbReference type="PRINTS" id="PR00834">
    <property type="entry name" value="PROTEASES2C"/>
</dbReference>
<dbReference type="Proteomes" id="UP000002027">
    <property type="component" value="Chromosome 1"/>
</dbReference>
<dbReference type="Pfam" id="PF13365">
    <property type="entry name" value="Trypsin_2"/>
    <property type="match status" value="1"/>
</dbReference>
<organism evidence="4 5">
    <name type="scientific">Sphaerobacter thermophilus (strain ATCC 49802 / DSM 20745 / KCCM 41009 / NCIMB 13125 / S 6022)</name>
    <dbReference type="NCBI Taxonomy" id="479434"/>
    <lineage>
        <taxon>Bacteria</taxon>
        <taxon>Pseudomonadati</taxon>
        <taxon>Thermomicrobiota</taxon>
        <taxon>Thermomicrobia</taxon>
        <taxon>Sphaerobacterales</taxon>
        <taxon>Sphaerobacterineae</taxon>
        <taxon>Sphaerobacteraceae</taxon>
        <taxon>Sphaerobacter</taxon>
    </lineage>
</organism>
<dbReference type="InParanoid" id="D1C4L1"/>
<dbReference type="EMBL" id="CP001823">
    <property type="protein sequence ID" value="ACZ39178.1"/>
    <property type="molecule type" value="Genomic_DNA"/>
</dbReference>
<keyword evidence="5" id="KW-1185">Reference proteome</keyword>
<dbReference type="SUPFAM" id="SSF50494">
    <property type="entry name" value="Trypsin-like serine proteases"/>
    <property type="match status" value="1"/>
</dbReference>
<dbReference type="InterPro" id="IPR051201">
    <property type="entry name" value="Chloro_Bact_Ser_Proteases"/>
</dbReference>
<feature type="region of interest" description="Disordered" evidence="3">
    <location>
        <begin position="68"/>
        <end position="87"/>
    </location>
</feature>
<evidence type="ECO:0000256" key="1">
    <source>
        <dbReference type="ARBA" id="ARBA00022670"/>
    </source>
</evidence>
<dbReference type="GO" id="GO:0004252">
    <property type="term" value="F:serine-type endopeptidase activity"/>
    <property type="evidence" value="ECO:0007669"/>
    <property type="project" value="InterPro"/>
</dbReference>
<protein>
    <submittedName>
        <fullName evidence="4">Peptidase S1 and S6 chymotrypsin/Hap</fullName>
    </submittedName>
</protein>
<dbReference type="KEGG" id="sti:Sthe_1744"/>
<evidence type="ECO:0000313" key="5">
    <source>
        <dbReference type="Proteomes" id="UP000002027"/>
    </source>
</evidence>
<gene>
    <name evidence="4" type="ordered locus">Sthe_1744</name>
</gene>
<reference evidence="4" key="1">
    <citation type="journal article" date="2010" name="Stand. Genomic Sci.">
        <title>Complete genome sequence of Desulfohalobium retbaense type strain (HR(100)).</title>
        <authorList>
            <person name="Spring S."/>
            <person name="Nolan M."/>
            <person name="Lapidus A."/>
            <person name="Glavina Del Rio T."/>
            <person name="Copeland A."/>
            <person name="Tice H."/>
            <person name="Cheng J.F."/>
            <person name="Lucas S."/>
            <person name="Land M."/>
            <person name="Chen F."/>
            <person name="Bruce D."/>
            <person name="Goodwin L."/>
            <person name="Pitluck S."/>
            <person name="Ivanova N."/>
            <person name="Mavromatis K."/>
            <person name="Mikhailova N."/>
            <person name="Pati A."/>
            <person name="Chen A."/>
            <person name="Palaniappan K."/>
            <person name="Hauser L."/>
            <person name="Chang Y.J."/>
            <person name="Jeffries C.D."/>
            <person name="Munk C."/>
            <person name="Kiss H."/>
            <person name="Chain P."/>
            <person name="Han C."/>
            <person name="Brettin T."/>
            <person name="Detter J.C."/>
            <person name="Schuler E."/>
            <person name="Goker M."/>
            <person name="Rohde M."/>
            <person name="Bristow J."/>
            <person name="Eisen J.A."/>
            <person name="Markowitz V."/>
            <person name="Hugenholtz P."/>
            <person name="Kyrpides N.C."/>
            <person name="Klenk H.P."/>
        </authorList>
    </citation>
    <scope>NUCLEOTIDE SEQUENCE [LARGE SCALE GENOMIC DNA]</scope>
    <source>
        <strain evidence="4">DSM 20745</strain>
    </source>
</reference>
<evidence type="ECO:0000256" key="3">
    <source>
        <dbReference type="SAM" id="MobiDB-lite"/>
    </source>
</evidence>
<keyword evidence="2" id="KW-0378">Hydrolase</keyword>
<evidence type="ECO:0000313" key="4">
    <source>
        <dbReference type="EMBL" id="ACZ39178.1"/>
    </source>
</evidence>
<name>D1C4L1_SPHTD</name>
<dbReference type="Gene3D" id="2.40.10.120">
    <property type="match status" value="1"/>
</dbReference>
<sequence>MKPHQSNRTPPSEYAALVALAAAVVVAVVMGVMTVRALITPAQEVSLPPGVRLIATNTLTAVSASVTPTAISTPSPSPSDPVEAAQAQTAEGEAVRAVMSSVVQVRANESLGTGFLVRQEDGRSFFVTNEHVVQGAEAVSVVAPDGTMHDAWVTAADPTLDLALLVVEGVSGMSPVRWGDVGDLRAGDPLYVIGFALGDELLGDPTVTRGVLSGRRMYGQVDYIQTDAAMNPGNSGGPVVSGSGEVVGVATWIIRELGGLPIEGINFAIPADVALAFIDRSV</sequence>
<keyword evidence="1" id="KW-0645">Protease</keyword>
<dbReference type="InterPro" id="IPR001940">
    <property type="entry name" value="Peptidase_S1C"/>
</dbReference>
<dbReference type="AlphaFoldDB" id="D1C4L1"/>
<proteinExistence type="predicted"/>
<dbReference type="PANTHER" id="PTHR43343:SF3">
    <property type="entry name" value="PROTEASE DO-LIKE 8, CHLOROPLASTIC"/>
    <property type="match status" value="1"/>
</dbReference>
<dbReference type="PANTHER" id="PTHR43343">
    <property type="entry name" value="PEPTIDASE S12"/>
    <property type="match status" value="1"/>
</dbReference>